<dbReference type="InterPro" id="IPR025510">
    <property type="entry name" value="DUF4397"/>
</dbReference>
<evidence type="ECO:0000259" key="4">
    <source>
        <dbReference type="Pfam" id="PF18962"/>
    </source>
</evidence>
<comment type="caution">
    <text evidence="5">The sequence shown here is derived from an EMBL/GenBank/DDBJ whole genome shotgun (WGS) entry which is preliminary data.</text>
</comment>
<dbReference type="InterPro" id="IPR026444">
    <property type="entry name" value="Secre_tail"/>
</dbReference>
<dbReference type="OrthoDB" id="951108at2"/>
<feature type="signal peptide" evidence="2">
    <location>
        <begin position="1"/>
        <end position="19"/>
    </location>
</feature>
<keyword evidence="6" id="KW-1185">Reference proteome</keyword>
<evidence type="ECO:0000256" key="1">
    <source>
        <dbReference type="ARBA" id="ARBA00022729"/>
    </source>
</evidence>
<proteinExistence type="predicted"/>
<dbReference type="NCBIfam" id="TIGR04183">
    <property type="entry name" value="Por_Secre_tail"/>
    <property type="match status" value="1"/>
</dbReference>
<dbReference type="EMBL" id="QVID01000002">
    <property type="protein sequence ID" value="RFN57919.1"/>
    <property type="molecule type" value="Genomic_DNA"/>
</dbReference>
<gene>
    <name evidence="5" type="ORF">DZ858_11795</name>
</gene>
<name>A0A3E1Q717_9FLAO</name>
<dbReference type="AlphaFoldDB" id="A0A3E1Q717"/>
<protein>
    <submittedName>
        <fullName evidence="5">DUF4397 domain-containing protein</fullName>
    </submittedName>
</protein>
<organism evidence="5 6">
    <name type="scientific">Marixanthomonas ophiurae</name>
    <dbReference type="NCBI Taxonomy" id="387659"/>
    <lineage>
        <taxon>Bacteria</taxon>
        <taxon>Pseudomonadati</taxon>
        <taxon>Bacteroidota</taxon>
        <taxon>Flavobacteriia</taxon>
        <taxon>Flavobacteriales</taxon>
        <taxon>Flavobacteriaceae</taxon>
        <taxon>Marixanthomonas</taxon>
    </lineage>
</organism>
<dbReference type="Proteomes" id="UP000261082">
    <property type="component" value="Unassembled WGS sequence"/>
</dbReference>
<reference evidence="5 6" key="1">
    <citation type="journal article" date="2007" name="Int. J. Syst. Evol. Microbiol.">
        <title>Marixanthomonas ophiurae gen. nov., sp. nov., a marine bacterium of the family Flavobacteriaceae isolated from a deep-sea brittle star.</title>
        <authorList>
            <person name="Romanenko L.A."/>
            <person name="Uchino M."/>
            <person name="Frolova G.M."/>
            <person name="Mikhailov V.V."/>
        </authorList>
    </citation>
    <scope>NUCLEOTIDE SEQUENCE [LARGE SCALE GENOMIC DNA]</scope>
    <source>
        <strain evidence="5 6">KMM 3046</strain>
    </source>
</reference>
<evidence type="ECO:0000259" key="3">
    <source>
        <dbReference type="Pfam" id="PF14344"/>
    </source>
</evidence>
<dbReference type="Pfam" id="PF18962">
    <property type="entry name" value="Por_Secre_tail"/>
    <property type="match status" value="1"/>
</dbReference>
<sequence>MKKLLLLSTVMLLSAAVFSQTARVQVIHNSPDALASEVDVYVNADLTLDDFAFRTATPFVDLPAGTEIELSVAPSNSTDVGDAVLTVPVTLTENETYIVVADGIVSPTGYNPAPPITLQVYPMGRETATSGSNTDVLVHHGSTDAPTVDVFETGVGAGLIVDDISYSEFQGYLELPTADYVIQVQDETGTTGVAAYQAPLSTLGLDGAALTVLASGFLDPSQNSDGPSFGLWVALASGGDLIPLPGAPLGVDDIDNVSINIYPNPVQNQLTVSGITLKDYTVDIVDMQGRIVAKAVSEISDNIISTASLTSGVYFLNIRNGNKNAKTIRFVKQ</sequence>
<accession>A0A3E1Q717</accession>
<feature type="chain" id="PRO_5017614269" evidence="2">
    <location>
        <begin position="20"/>
        <end position="333"/>
    </location>
</feature>
<feature type="domain" description="DUF4397" evidence="3">
    <location>
        <begin position="135"/>
        <end position="195"/>
    </location>
</feature>
<evidence type="ECO:0000313" key="5">
    <source>
        <dbReference type="EMBL" id="RFN57919.1"/>
    </source>
</evidence>
<dbReference type="RefSeq" id="WP_117159868.1">
    <property type="nucleotide sequence ID" value="NZ_QVID01000002.1"/>
</dbReference>
<evidence type="ECO:0000256" key="2">
    <source>
        <dbReference type="SAM" id="SignalP"/>
    </source>
</evidence>
<keyword evidence="1 2" id="KW-0732">Signal</keyword>
<feature type="domain" description="Secretion system C-terminal sorting" evidence="4">
    <location>
        <begin position="261"/>
        <end position="325"/>
    </location>
</feature>
<feature type="domain" description="DUF4397" evidence="3">
    <location>
        <begin position="22"/>
        <end position="105"/>
    </location>
</feature>
<evidence type="ECO:0000313" key="6">
    <source>
        <dbReference type="Proteomes" id="UP000261082"/>
    </source>
</evidence>
<dbReference type="Pfam" id="PF14344">
    <property type="entry name" value="DUF4397"/>
    <property type="match status" value="2"/>
</dbReference>